<sequence>MHNISISRLTDRQILIKFCGICWKTKLLTTHSTYVISLISALSLTIRLTYRHVLKCNVIASIAVDQNRSKQEAAAATAEPRANHLFSTQAIGRLLQTIIEHFSYQTSSPSSSDPSARLITLHCCLPINRRAEPPQIKNMVKVTVKAVLHFENFEQIN</sequence>
<name>A0A1S0U397_LOALO</name>
<dbReference type="InParanoid" id="A0A1S0U397"/>
<reference evidence="1" key="1">
    <citation type="submission" date="2012-04" db="EMBL/GenBank/DDBJ databases">
        <title>The Genome Sequence of Loa loa.</title>
        <authorList>
            <consortium name="The Broad Institute Genome Sequencing Platform"/>
            <consortium name="Broad Institute Genome Sequencing Center for Infectious Disease"/>
            <person name="Nutman T.B."/>
            <person name="Fink D.L."/>
            <person name="Russ C."/>
            <person name="Young S."/>
            <person name="Zeng Q."/>
            <person name="Gargeya S."/>
            <person name="Alvarado L."/>
            <person name="Berlin A."/>
            <person name="Chapman S.B."/>
            <person name="Chen Z."/>
            <person name="Freedman E."/>
            <person name="Gellesch M."/>
            <person name="Goldberg J."/>
            <person name="Griggs A."/>
            <person name="Gujja S."/>
            <person name="Heilman E.R."/>
            <person name="Heiman D."/>
            <person name="Howarth C."/>
            <person name="Mehta T."/>
            <person name="Neiman D."/>
            <person name="Pearson M."/>
            <person name="Roberts A."/>
            <person name="Saif S."/>
            <person name="Shea T."/>
            <person name="Shenoy N."/>
            <person name="Sisk P."/>
            <person name="Stolte C."/>
            <person name="Sykes S."/>
            <person name="White J."/>
            <person name="Yandava C."/>
            <person name="Haas B."/>
            <person name="Henn M.R."/>
            <person name="Nusbaum C."/>
            <person name="Birren B."/>
        </authorList>
    </citation>
    <scope>NUCLEOTIDE SEQUENCE [LARGE SCALE GENOMIC DNA]</scope>
</reference>
<evidence type="ECO:0000313" key="1">
    <source>
        <dbReference type="EMBL" id="EFO24343.1"/>
    </source>
</evidence>
<gene>
    <name evidence="1" type="ORF">LOAG_04139</name>
</gene>
<proteinExistence type="predicted"/>
<dbReference type="GeneID" id="9941542"/>
<dbReference type="CTD" id="9941542"/>
<dbReference type="EMBL" id="JH712101">
    <property type="protein sequence ID" value="EFO24343.1"/>
    <property type="molecule type" value="Genomic_DNA"/>
</dbReference>
<protein>
    <submittedName>
        <fullName evidence="1">Uncharacterized protein</fullName>
    </submittedName>
</protein>
<dbReference type="AlphaFoldDB" id="A0A1S0U397"/>
<accession>A0A1S0U397</accession>
<dbReference type="RefSeq" id="XP_003139724.1">
    <property type="nucleotide sequence ID" value="XM_003139676.1"/>
</dbReference>
<dbReference type="KEGG" id="loa:LOAG_04139"/>
<organism evidence="1">
    <name type="scientific">Loa loa</name>
    <name type="common">Eye worm</name>
    <name type="synonym">Filaria loa</name>
    <dbReference type="NCBI Taxonomy" id="7209"/>
    <lineage>
        <taxon>Eukaryota</taxon>
        <taxon>Metazoa</taxon>
        <taxon>Ecdysozoa</taxon>
        <taxon>Nematoda</taxon>
        <taxon>Chromadorea</taxon>
        <taxon>Rhabditida</taxon>
        <taxon>Spirurina</taxon>
        <taxon>Spiruromorpha</taxon>
        <taxon>Filarioidea</taxon>
        <taxon>Onchocercidae</taxon>
        <taxon>Loa</taxon>
    </lineage>
</organism>